<proteinExistence type="inferred from homology"/>
<dbReference type="Gene3D" id="3.40.640.10">
    <property type="entry name" value="Type I PLP-dependent aspartate aminotransferase-like (Major domain)"/>
    <property type="match status" value="1"/>
</dbReference>
<dbReference type="GO" id="GO:0005829">
    <property type="term" value="C:cytosol"/>
    <property type="evidence" value="ECO:0007669"/>
    <property type="project" value="TreeGrafter"/>
</dbReference>
<dbReference type="PANTHER" id="PTHR11879:SF22">
    <property type="entry name" value="ASPARTATE AMINOTRANSFERASE, MITOCHONDRIAL"/>
    <property type="match status" value="1"/>
</dbReference>
<evidence type="ECO:0000256" key="3">
    <source>
        <dbReference type="ARBA" id="ARBA00011738"/>
    </source>
</evidence>
<sequence>MMHFDAIARVPGDPILGLLEAYAQDPNPRKFDLGVGVYKDAQGLTPILRSVKLAEQRLVDEQRTKSYIGGHGDLRFGSLLNELVMGADSPLIAAQRVGATQTPGGTGALRLSADFIAHCLPGRGIWLSDPTWPIHETIFAAAGLKIGHYPYVDSDNRLNVEGMLAALEQVPQGDVVLLHACCHNPTGFDLSHDDWYKVLDIVRRRELLPLIDFAYQGFGDGVEQDAWAARLFARELPEVLITSSCSKNFGLYRERTGALIVCTGDAEKLLDVRSQLAAVARNLWSNPPDHGAAVVTTILGTPELKSLWADEVEAMRLRIAQLRSGLVEALQPHGLAERFAHIGVQRGMFSYTGLSPAQVKRLRDEHSVYMVSSGRANVAGIDATRLDALAQAIAAVCKD</sequence>
<comment type="caution">
    <text evidence="8">The sequence shown here is derived from an EMBL/GenBank/DDBJ whole genome shotgun (WGS) entry which is preliminary data.</text>
</comment>
<evidence type="ECO:0000259" key="7">
    <source>
        <dbReference type="Pfam" id="PF00155"/>
    </source>
</evidence>
<comment type="subunit">
    <text evidence="3">Homodimer.</text>
</comment>
<evidence type="ECO:0000256" key="2">
    <source>
        <dbReference type="ARBA" id="ARBA00007441"/>
    </source>
</evidence>
<dbReference type="CDD" id="cd00609">
    <property type="entry name" value="AAT_like"/>
    <property type="match status" value="1"/>
</dbReference>
<keyword evidence="4 8" id="KW-0032">Aminotransferase</keyword>
<protein>
    <submittedName>
        <fullName evidence="8">Aspartate/tyrosine/aromatic aminotransferase</fullName>
    </submittedName>
</protein>
<dbReference type="PRINTS" id="PR00799">
    <property type="entry name" value="TRANSAMINASE"/>
</dbReference>
<dbReference type="InterPro" id="IPR015422">
    <property type="entry name" value="PyrdxlP-dep_Trfase_small"/>
</dbReference>
<dbReference type="GO" id="GO:0033585">
    <property type="term" value="P:L-phenylalanine biosynthetic process from chorismate via phenylpyruvate"/>
    <property type="evidence" value="ECO:0007669"/>
    <property type="project" value="TreeGrafter"/>
</dbReference>
<organism evidence="8 9">
    <name type="scientific">Pseudomonas gingeri</name>
    <dbReference type="NCBI Taxonomy" id="117681"/>
    <lineage>
        <taxon>Bacteria</taxon>
        <taxon>Pseudomonadati</taxon>
        <taxon>Pseudomonadota</taxon>
        <taxon>Gammaproteobacteria</taxon>
        <taxon>Pseudomonadales</taxon>
        <taxon>Pseudomonadaceae</taxon>
        <taxon>Pseudomonas</taxon>
    </lineage>
</organism>
<dbReference type="Pfam" id="PF00155">
    <property type="entry name" value="Aminotran_1_2"/>
    <property type="match status" value="1"/>
</dbReference>
<comment type="cofactor">
    <cofactor evidence="1">
        <name>pyridoxal 5'-phosphate</name>
        <dbReference type="ChEBI" id="CHEBI:597326"/>
    </cofactor>
</comment>
<dbReference type="GO" id="GO:0004838">
    <property type="term" value="F:L-tyrosine-2-oxoglutarate transaminase activity"/>
    <property type="evidence" value="ECO:0007669"/>
    <property type="project" value="TreeGrafter"/>
</dbReference>
<dbReference type="AlphaFoldDB" id="A0A7Y7WPN8"/>
<dbReference type="GO" id="GO:0004069">
    <property type="term" value="F:L-aspartate:2-oxoglutarate aminotransferase activity"/>
    <property type="evidence" value="ECO:0007669"/>
    <property type="project" value="TreeGrafter"/>
</dbReference>
<dbReference type="InterPro" id="IPR015424">
    <property type="entry name" value="PyrdxlP-dep_Trfase"/>
</dbReference>
<dbReference type="FunFam" id="3.40.640.10:FF:000066">
    <property type="entry name" value="Aspartate aminotransferase"/>
    <property type="match status" value="1"/>
</dbReference>
<reference evidence="8 9" key="1">
    <citation type="submission" date="2020-04" db="EMBL/GenBank/DDBJ databases">
        <title>Molecular characterization of pseudomonads from Agaricus bisporus reveal novel blotch 2 pathogens in Western Europe.</title>
        <authorList>
            <person name="Taparia T."/>
            <person name="Krijger M."/>
            <person name="Haynes E."/>
            <person name="Elpinstone J.G."/>
            <person name="Noble R."/>
            <person name="Van Der Wolf J."/>
        </authorList>
    </citation>
    <scope>NUCLEOTIDE SEQUENCE [LARGE SCALE GENOMIC DNA]</scope>
    <source>
        <strain evidence="8 9">G9001</strain>
    </source>
</reference>
<dbReference type="PANTHER" id="PTHR11879">
    <property type="entry name" value="ASPARTATE AMINOTRANSFERASE"/>
    <property type="match status" value="1"/>
</dbReference>
<accession>A0A7Y7WPN8</accession>
<dbReference type="Proteomes" id="UP000522864">
    <property type="component" value="Unassembled WGS sequence"/>
</dbReference>
<dbReference type="Gene3D" id="3.90.1150.10">
    <property type="entry name" value="Aspartate Aminotransferase, domain 1"/>
    <property type="match status" value="1"/>
</dbReference>
<dbReference type="InterPro" id="IPR000796">
    <property type="entry name" value="Asp_trans"/>
</dbReference>
<dbReference type="GO" id="GO:0042802">
    <property type="term" value="F:identical protein binding"/>
    <property type="evidence" value="ECO:0007669"/>
    <property type="project" value="TreeGrafter"/>
</dbReference>
<evidence type="ECO:0000313" key="9">
    <source>
        <dbReference type="Proteomes" id="UP000522864"/>
    </source>
</evidence>
<gene>
    <name evidence="8" type="ORF">HX830_10675</name>
</gene>
<dbReference type="EMBL" id="JACAQA010000005">
    <property type="protein sequence ID" value="NWB85346.1"/>
    <property type="molecule type" value="Genomic_DNA"/>
</dbReference>
<feature type="domain" description="Aminotransferase class I/classII large" evidence="7">
    <location>
        <begin position="30"/>
        <end position="393"/>
    </location>
</feature>
<evidence type="ECO:0000256" key="5">
    <source>
        <dbReference type="ARBA" id="ARBA00022679"/>
    </source>
</evidence>
<name>A0A7Y7WPN8_9PSED</name>
<dbReference type="NCBIfam" id="NF006719">
    <property type="entry name" value="PRK09257.1"/>
    <property type="match status" value="1"/>
</dbReference>
<keyword evidence="6" id="KW-0663">Pyridoxal phosphate</keyword>
<dbReference type="InterPro" id="IPR004839">
    <property type="entry name" value="Aminotransferase_I/II_large"/>
</dbReference>
<dbReference type="SUPFAM" id="SSF53383">
    <property type="entry name" value="PLP-dependent transferases"/>
    <property type="match status" value="1"/>
</dbReference>
<evidence type="ECO:0000313" key="8">
    <source>
        <dbReference type="EMBL" id="NWB85346.1"/>
    </source>
</evidence>
<keyword evidence="5 8" id="KW-0808">Transferase</keyword>
<evidence type="ECO:0000256" key="6">
    <source>
        <dbReference type="ARBA" id="ARBA00022898"/>
    </source>
</evidence>
<comment type="similarity">
    <text evidence="2">Belongs to the class-I pyridoxal-phosphate-dependent aminotransferase family.</text>
</comment>
<evidence type="ECO:0000256" key="4">
    <source>
        <dbReference type="ARBA" id="ARBA00022576"/>
    </source>
</evidence>
<dbReference type="InterPro" id="IPR015421">
    <property type="entry name" value="PyrdxlP-dep_Trfase_major"/>
</dbReference>
<dbReference type="GO" id="GO:0030170">
    <property type="term" value="F:pyridoxal phosphate binding"/>
    <property type="evidence" value="ECO:0007669"/>
    <property type="project" value="InterPro"/>
</dbReference>
<evidence type="ECO:0000256" key="1">
    <source>
        <dbReference type="ARBA" id="ARBA00001933"/>
    </source>
</evidence>